<dbReference type="AlphaFoldDB" id="A0AAE0VH57"/>
<dbReference type="SUPFAM" id="SSF48726">
    <property type="entry name" value="Immunoglobulin"/>
    <property type="match status" value="1"/>
</dbReference>
<organism evidence="2 3">
    <name type="scientific">Potamilus streckersoni</name>
    <dbReference type="NCBI Taxonomy" id="2493646"/>
    <lineage>
        <taxon>Eukaryota</taxon>
        <taxon>Metazoa</taxon>
        <taxon>Spiralia</taxon>
        <taxon>Lophotrochozoa</taxon>
        <taxon>Mollusca</taxon>
        <taxon>Bivalvia</taxon>
        <taxon>Autobranchia</taxon>
        <taxon>Heteroconchia</taxon>
        <taxon>Palaeoheterodonta</taxon>
        <taxon>Unionida</taxon>
        <taxon>Unionoidea</taxon>
        <taxon>Unionidae</taxon>
        <taxon>Ambleminae</taxon>
        <taxon>Lampsilini</taxon>
        <taxon>Potamilus</taxon>
    </lineage>
</organism>
<dbReference type="EMBL" id="JAEAOA010001115">
    <property type="protein sequence ID" value="KAK3576540.1"/>
    <property type="molecule type" value="Genomic_DNA"/>
</dbReference>
<keyword evidence="3" id="KW-1185">Reference proteome</keyword>
<comment type="caution">
    <text evidence="2">The sequence shown here is derived from an EMBL/GenBank/DDBJ whole genome shotgun (WGS) entry which is preliminary data.</text>
</comment>
<dbReference type="SUPFAM" id="SSF57625">
    <property type="entry name" value="Invertebrate chitin-binding proteins"/>
    <property type="match status" value="1"/>
</dbReference>
<reference evidence="2" key="3">
    <citation type="submission" date="2023-05" db="EMBL/GenBank/DDBJ databases">
        <authorList>
            <person name="Smith C.H."/>
        </authorList>
    </citation>
    <scope>NUCLEOTIDE SEQUENCE</scope>
    <source>
        <strain evidence="2">CHS0354</strain>
        <tissue evidence="2">Mantle</tissue>
    </source>
</reference>
<dbReference type="InterPro" id="IPR007110">
    <property type="entry name" value="Ig-like_dom"/>
</dbReference>
<gene>
    <name evidence="2" type="ORF">CHS0354_018048</name>
</gene>
<evidence type="ECO:0000259" key="1">
    <source>
        <dbReference type="PROSITE" id="PS50835"/>
    </source>
</evidence>
<protein>
    <recommendedName>
        <fullName evidence="1">Ig-like domain-containing protein</fullName>
    </recommendedName>
</protein>
<dbReference type="InterPro" id="IPR013783">
    <property type="entry name" value="Ig-like_fold"/>
</dbReference>
<dbReference type="Gene3D" id="2.60.40.10">
    <property type="entry name" value="Immunoglobulins"/>
    <property type="match status" value="1"/>
</dbReference>
<proteinExistence type="predicted"/>
<sequence length="551" mass="61366">MYAFDFAVITFNEYNSSIIIGENARIACSAINVPGWSRVDVMRFPNYRHRKAELIGVITSDGTLAPGVVKNVMLNKSILYTDSFTIVMDFNHVECADEGIYMVRVFSVDTVVLEDRTKVSVQGKPSAQLSLPAEVVSGRWLLGITCKADLGYPPGRVIFQMKGLGQKEFVEFVSEYEVTNTTEITGCLTRVTYKFDDSFQPNHEWNLTTFRCAVIDTPALPPGSNMAASNEEILQFLPSDVCNWYPGLRYIPHPFDDCKRYISCPSLYILSCDPGKCFDKSSSICIQAMDKQQMTTSLLNGTTSNFNVPEKEGLPNIRFTRNAYSLYIGEIENISCTIENMRGWKTIRISRLSSRSEVEGVATVTWPEGTVEDGFFQHVSLSENSMATESGASLIVQFKNVQCSDPGTYTCTVEGDQGVMGSSNASVAVFEKPSAALFLPAEIVEGRWVLGVRCAANIGYPPGRVIWLKRGPNQTEFTTFLTKYRMYNTTTTDGCLTQITYTFDDNFSPNVEWDFTELKCAVIDTPAIQDQSGLVVSNTETLQFVPGKYNY</sequence>
<accession>A0AAE0VH57</accession>
<name>A0AAE0VH57_9BIVA</name>
<dbReference type="InterPro" id="IPR036179">
    <property type="entry name" value="Ig-like_dom_sf"/>
</dbReference>
<dbReference type="Proteomes" id="UP001195483">
    <property type="component" value="Unassembled WGS sequence"/>
</dbReference>
<reference evidence="2" key="1">
    <citation type="journal article" date="2021" name="Genome Biol. Evol.">
        <title>A High-Quality Reference Genome for a Parasitic Bivalve with Doubly Uniparental Inheritance (Bivalvia: Unionida).</title>
        <authorList>
            <person name="Smith C.H."/>
        </authorList>
    </citation>
    <scope>NUCLEOTIDE SEQUENCE</scope>
    <source>
        <strain evidence="2">CHS0354</strain>
    </source>
</reference>
<evidence type="ECO:0000313" key="2">
    <source>
        <dbReference type="EMBL" id="KAK3576540.1"/>
    </source>
</evidence>
<dbReference type="GO" id="GO:0008061">
    <property type="term" value="F:chitin binding"/>
    <property type="evidence" value="ECO:0007669"/>
    <property type="project" value="InterPro"/>
</dbReference>
<dbReference type="PROSITE" id="PS50835">
    <property type="entry name" value="IG_LIKE"/>
    <property type="match status" value="1"/>
</dbReference>
<reference evidence="2" key="2">
    <citation type="journal article" date="2021" name="Genome Biol. Evol.">
        <title>Developing a high-quality reference genome for a parasitic bivalve with doubly uniparental inheritance (Bivalvia: Unionida).</title>
        <authorList>
            <person name="Smith C.H."/>
        </authorList>
    </citation>
    <scope>NUCLEOTIDE SEQUENCE</scope>
    <source>
        <strain evidence="2">CHS0354</strain>
        <tissue evidence="2">Mantle</tissue>
    </source>
</reference>
<dbReference type="InterPro" id="IPR036508">
    <property type="entry name" value="Chitin-bd_dom_sf"/>
</dbReference>
<evidence type="ECO:0000313" key="3">
    <source>
        <dbReference type="Proteomes" id="UP001195483"/>
    </source>
</evidence>
<feature type="domain" description="Ig-like" evidence="1">
    <location>
        <begin position="315"/>
        <end position="428"/>
    </location>
</feature>